<evidence type="ECO:0000259" key="3">
    <source>
        <dbReference type="SMART" id="SM01218"/>
    </source>
</evidence>
<dbReference type="GO" id="GO:0003723">
    <property type="term" value="F:RNA binding"/>
    <property type="evidence" value="ECO:0007669"/>
    <property type="project" value="UniProtKB-KW"/>
</dbReference>
<feature type="domain" description="Chromatin target of PRMT1 protein C-terminal" evidence="3">
    <location>
        <begin position="140"/>
        <end position="207"/>
    </location>
</feature>
<organism evidence="4 6">
    <name type="scientific">Toxocara canis</name>
    <name type="common">Canine roundworm</name>
    <dbReference type="NCBI Taxonomy" id="6265"/>
    <lineage>
        <taxon>Eukaryota</taxon>
        <taxon>Metazoa</taxon>
        <taxon>Ecdysozoa</taxon>
        <taxon>Nematoda</taxon>
        <taxon>Chromadorea</taxon>
        <taxon>Rhabditida</taxon>
        <taxon>Spirurina</taxon>
        <taxon>Ascaridomorpha</taxon>
        <taxon>Ascaridoidea</taxon>
        <taxon>Toxocaridae</taxon>
        <taxon>Toxocara</taxon>
    </lineage>
</organism>
<dbReference type="STRING" id="6265.A0A0B2W4M3"/>
<evidence type="ECO:0000313" key="6">
    <source>
        <dbReference type="Proteomes" id="UP000031036"/>
    </source>
</evidence>
<keyword evidence="1" id="KW-0694">RNA-binding</keyword>
<dbReference type="AlphaFoldDB" id="A0A0B2W4M3"/>
<evidence type="ECO:0000256" key="1">
    <source>
        <dbReference type="ARBA" id="ARBA00022884"/>
    </source>
</evidence>
<accession>A0A0B2W4M3</accession>
<reference evidence="4 6" key="1">
    <citation type="submission" date="2014-11" db="EMBL/GenBank/DDBJ databases">
        <title>Genetic blueprint of the zoonotic pathogen Toxocara canis.</title>
        <authorList>
            <person name="Zhu X.-Q."/>
            <person name="Korhonen P.K."/>
            <person name="Cai H."/>
            <person name="Young N.D."/>
            <person name="Nejsum P."/>
            <person name="von Samson-Himmelstjerna G."/>
            <person name="Boag P.R."/>
            <person name="Tan P."/>
            <person name="Li Q."/>
            <person name="Min J."/>
            <person name="Yang Y."/>
            <person name="Wang X."/>
            <person name="Fang X."/>
            <person name="Hall R.S."/>
            <person name="Hofmann A."/>
            <person name="Sternberg P.W."/>
            <person name="Jex A.R."/>
            <person name="Gasser R.B."/>
        </authorList>
    </citation>
    <scope>NUCLEOTIDE SEQUENCE [LARGE SCALE GENOMIC DNA]</scope>
    <source>
        <strain evidence="4">PN_DK_2014</strain>
    </source>
</reference>
<feature type="region of interest" description="Disordered" evidence="2">
    <location>
        <begin position="30"/>
        <end position="56"/>
    </location>
</feature>
<dbReference type="Pfam" id="PF13865">
    <property type="entry name" value="FoP_duplication"/>
    <property type="match status" value="1"/>
</dbReference>
<dbReference type="SMART" id="SM01218">
    <property type="entry name" value="FoP_duplication"/>
    <property type="match status" value="1"/>
</dbReference>
<evidence type="ECO:0000313" key="5">
    <source>
        <dbReference type="EMBL" id="VDM43664.1"/>
    </source>
</evidence>
<gene>
    <name evidence="4" type="ORF">Tcan_16491</name>
    <name evidence="5" type="ORF">TCNE_LOCUS12343</name>
</gene>
<proteinExistence type="predicted"/>
<dbReference type="EMBL" id="JPKZ01000224">
    <property type="protein sequence ID" value="KHN88532.1"/>
    <property type="molecule type" value="Genomic_DNA"/>
</dbReference>
<keyword evidence="6" id="KW-1185">Reference proteome</keyword>
<evidence type="ECO:0000256" key="2">
    <source>
        <dbReference type="SAM" id="MobiDB-lite"/>
    </source>
</evidence>
<evidence type="ECO:0000313" key="4">
    <source>
        <dbReference type="EMBL" id="KHN88532.1"/>
    </source>
</evidence>
<name>A0A0B2W4M3_TOXCA</name>
<dbReference type="OMA" id="HPQIDVS"/>
<dbReference type="InterPro" id="IPR025715">
    <property type="entry name" value="FoP_C"/>
</dbReference>
<dbReference type="EMBL" id="UYWY01021218">
    <property type="protein sequence ID" value="VDM43664.1"/>
    <property type="molecule type" value="Genomic_DNA"/>
</dbReference>
<dbReference type="OrthoDB" id="5862502at2759"/>
<dbReference type="Proteomes" id="UP000031036">
    <property type="component" value="Unassembled WGS sequence"/>
</dbReference>
<sequence length="219" mass="24822">MDVPIPARIILMGTSKISLNERFSKLPVGARRRPPAGTVTGYRSADHDYREPGVERSPTVDFKNGTAVDEDELLGVRFLPRFGGSTTVARAPRSYLQSFVPLKLRDRVKFPVKRNYLTFAPTRGYIRRGSYNGSRPFGLSRSMKNMRFKQNGFNSAFKSERYSNRGISRGTSGARGRGRAGFAFPRRQPITREQLDRELDAYMKRSKHPKIDVSDLMQA</sequence>
<protein>
    <recommendedName>
        <fullName evidence="3">Chromatin target of PRMT1 protein C-terminal domain-containing protein</fullName>
    </recommendedName>
</protein>
<reference evidence="5" key="2">
    <citation type="submission" date="2018-11" db="EMBL/GenBank/DDBJ databases">
        <authorList>
            <consortium name="Pathogen Informatics"/>
        </authorList>
    </citation>
    <scope>NUCLEOTIDE SEQUENCE [LARGE SCALE GENOMIC DNA]</scope>
</reference>
<feature type="compositionally biased region" description="Basic and acidic residues" evidence="2">
    <location>
        <begin position="44"/>
        <end position="54"/>
    </location>
</feature>